<sequence length="96" mass="10403">MNSFTVHGTLQDCSISVSWTKDGGLTGDVEAIEAVKRIASLYAGQTIEVTPTGPFITGDHLAHRHGALYLINETLDEIEEITGDNPANDWVSGRIY</sequence>
<proteinExistence type="predicted"/>
<accession>A0ABX1ZA40</accession>
<comment type="caution">
    <text evidence="1">The sequence shown here is derived from an EMBL/GenBank/DDBJ whole genome shotgun (WGS) entry which is preliminary data.</text>
</comment>
<gene>
    <name evidence="1" type="ORF">GC102_31445</name>
</gene>
<name>A0ABX1ZA40_9BACL</name>
<dbReference type="RefSeq" id="WP_171693044.1">
    <property type="nucleotide sequence ID" value="NZ_WHOC01000163.1"/>
</dbReference>
<organism evidence="1 2">
    <name type="scientific">Paenibacillus germinis</name>
    <dbReference type="NCBI Taxonomy" id="2654979"/>
    <lineage>
        <taxon>Bacteria</taxon>
        <taxon>Bacillati</taxon>
        <taxon>Bacillota</taxon>
        <taxon>Bacilli</taxon>
        <taxon>Bacillales</taxon>
        <taxon>Paenibacillaceae</taxon>
        <taxon>Paenibacillus</taxon>
    </lineage>
</organism>
<keyword evidence="2" id="KW-1185">Reference proteome</keyword>
<protein>
    <submittedName>
        <fullName evidence="1">Uncharacterized protein</fullName>
    </submittedName>
</protein>
<dbReference type="Proteomes" id="UP000658690">
    <property type="component" value="Unassembled WGS sequence"/>
</dbReference>
<evidence type="ECO:0000313" key="1">
    <source>
        <dbReference type="EMBL" id="NOU90225.1"/>
    </source>
</evidence>
<dbReference type="EMBL" id="WHOC01000163">
    <property type="protein sequence ID" value="NOU90225.1"/>
    <property type="molecule type" value="Genomic_DNA"/>
</dbReference>
<evidence type="ECO:0000313" key="2">
    <source>
        <dbReference type="Proteomes" id="UP000658690"/>
    </source>
</evidence>
<reference evidence="1 2" key="1">
    <citation type="submission" date="2019-10" db="EMBL/GenBank/DDBJ databases">
        <title>Description of Paenibacillus choica sp. nov.</title>
        <authorList>
            <person name="Carlier A."/>
            <person name="Qi S."/>
        </authorList>
    </citation>
    <scope>NUCLEOTIDE SEQUENCE [LARGE SCALE GENOMIC DNA]</scope>
    <source>
        <strain evidence="1 2">LMG 31460</strain>
    </source>
</reference>